<evidence type="ECO:0000256" key="1">
    <source>
        <dbReference type="ARBA" id="ARBA00023125"/>
    </source>
</evidence>
<dbReference type="EMBL" id="JAERSE020000003">
    <property type="protein sequence ID" value="MCA6067785.1"/>
    <property type="molecule type" value="Genomic_DNA"/>
</dbReference>
<dbReference type="Gene3D" id="1.10.10.60">
    <property type="entry name" value="Homeodomain-like"/>
    <property type="match status" value="1"/>
</dbReference>
<name>A0ABS8A4F9_9FLAO</name>
<proteinExistence type="predicted"/>
<reference evidence="3 4" key="1">
    <citation type="submission" date="2021-09" db="EMBL/GenBank/DDBJ databases">
        <title>Genome sequencing and assembly of Chryseobacterium sp. RG1.</title>
        <authorList>
            <person name="Chhetri G."/>
        </authorList>
    </citation>
    <scope>NUCLEOTIDE SEQUENCE [LARGE SCALE GENOMIC DNA]</scope>
    <source>
        <strain evidence="3 4">RG1</strain>
    </source>
</reference>
<dbReference type="Proteomes" id="UP000618240">
    <property type="component" value="Unassembled WGS sequence"/>
</dbReference>
<evidence type="ECO:0000313" key="4">
    <source>
        <dbReference type="Proteomes" id="UP000618240"/>
    </source>
</evidence>
<dbReference type="Pfam" id="PF12833">
    <property type="entry name" value="HTH_18"/>
    <property type="match status" value="1"/>
</dbReference>
<evidence type="ECO:0000259" key="2">
    <source>
        <dbReference type="PROSITE" id="PS01124"/>
    </source>
</evidence>
<dbReference type="SMART" id="SM00342">
    <property type="entry name" value="HTH_ARAC"/>
    <property type="match status" value="1"/>
</dbReference>
<feature type="domain" description="HTH araC/xylS-type" evidence="2">
    <location>
        <begin position="180"/>
        <end position="275"/>
    </location>
</feature>
<protein>
    <submittedName>
        <fullName evidence="3">AraC family transcriptional regulator</fullName>
    </submittedName>
</protein>
<dbReference type="RefSeq" id="WP_225688752.1">
    <property type="nucleotide sequence ID" value="NZ_JAERSE020000003.1"/>
</dbReference>
<dbReference type="PANTHER" id="PTHR43280:SF32">
    <property type="entry name" value="TRANSCRIPTIONAL REGULATORY PROTEIN"/>
    <property type="match status" value="1"/>
</dbReference>
<dbReference type="PANTHER" id="PTHR43280">
    <property type="entry name" value="ARAC-FAMILY TRANSCRIPTIONAL REGULATOR"/>
    <property type="match status" value="1"/>
</dbReference>
<sequence>MHLNTKQLDQIGFNINWLGIILGNSSRIKEFNTLDYFWIYIILEDLELKVECKLHYIKKESIVFVGPQKKFSFNIVSGKEVMAVVFSQNFYEHSVKDSMFLNSELFFNYDSNLFVAPLSAVDEIKTNINERIQFFKSKNRNLYSAVAHNLIERLILDAFAYLPVKESKNNVSYDSRYYVNRFLLLLHRDYKENKKVIDYADQLHISARKLSELTEIILGKTAKQVIIEKLISEYKKFKNYTNNNNSQICYELGFNNEGNFSNFIKKHTGKNPSEF</sequence>
<dbReference type="PROSITE" id="PS01124">
    <property type="entry name" value="HTH_ARAC_FAMILY_2"/>
    <property type="match status" value="1"/>
</dbReference>
<keyword evidence="1" id="KW-0238">DNA-binding</keyword>
<gene>
    <name evidence="3" type="ORF">JI747_011390</name>
</gene>
<keyword evidence="4" id="KW-1185">Reference proteome</keyword>
<organism evidence="3 4">
    <name type="scientific">Chryseobacterium tagetis</name>
    <dbReference type="NCBI Taxonomy" id="2801334"/>
    <lineage>
        <taxon>Bacteria</taxon>
        <taxon>Pseudomonadati</taxon>
        <taxon>Bacteroidota</taxon>
        <taxon>Flavobacteriia</taxon>
        <taxon>Flavobacteriales</taxon>
        <taxon>Weeksellaceae</taxon>
        <taxon>Chryseobacterium group</taxon>
        <taxon>Chryseobacterium</taxon>
    </lineage>
</organism>
<evidence type="ECO:0000313" key="3">
    <source>
        <dbReference type="EMBL" id="MCA6067785.1"/>
    </source>
</evidence>
<accession>A0ABS8A4F9</accession>
<dbReference type="InterPro" id="IPR018060">
    <property type="entry name" value="HTH_AraC"/>
</dbReference>
<comment type="caution">
    <text evidence="3">The sequence shown here is derived from an EMBL/GenBank/DDBJ whole genome shotgun (WGS) entry which is preliminary data.</text>
</comment>